<comment type="caution">
    <text evidence="1">The sequence shown here is derived from an EMBL/GenBank/DDBJ whole genome shotgun (WGS) entry which is preliminary data.</text>
</comment>
<sequence>MGESIFCVFCPLLPPLGIADFAKSAVLWAIEVLKDIRRPSTSIFGKLGNCRI</sequence>
<accession>A0A1B9F7W9</accession>
<dbReference type="EMBL" id="MAGO01000002">
    <property type="protein sequence ID" value="OCC16029.1"/>
    <property type="molecule type" value="Genomic_DNA"/>
</dbReference>
<keyword evidence="2" id="KW-1185">Reference proteome</keyword>
<organism evidence="1 2">
    <name type="scientific">Dissulfuribacter thermophilus</name>
    <dbReference type="NCBI Taxonomy" id="1156395"/>
    <lineage>
        <taxon>Bacteria</taxon>
        <taxon>Pseudomonadati</taxon>
        <taxon>Thermodesulfobacteriota</taxon>
        <taxon>Dissulfuribacteria</taxon>
        <taxon>Dissulfuribacterales</taxon>
        <taxon>Dissulfuribacteraceae</taxon>
        <taxon>Dissulfuribacter</taxon>
    </lineage>
</organism>
<dbReference type="AlphaFoldDB" id="A0A1B9F7W9"/>
<protein>
    <submittedName>
        <fullName evidence="1">Uncharacterized protein</fullName>
    </submittedName>
</protein>
<reference evidence="1 2" key="1">
    <citation type="submission" date="2016-06" db="EMBL/GenBank/DDBJ databases">
        <title>Respiratory ammonification of nitrate coupled to the oxidation of elemental sulfur in deep-sea autotrophic thermophilic bacteria.</title>
        <authorList>
            <person name="Slobodkina G.B."/>
            <person name="Mardanov A.V."/>
            <person name="Ravin N.V."/>
            <person name="Frolova A.A."/>
            <person name="Viryasiv M.B."/>
            <person name="Chernyh N.A."/>
            <person name="Bonch-Osmolovskaya E.A."/>
            <person name="Slobodkin A.I."/>
        </authorList>
    </citation>
    <scope>NUCLEOTIDE SEQUENCE [LARGE SCALE GENOMIC DNA]</scope>
    <source>
        <strain evidence="1 2">S69</strain>
    </source>
</reference>
<gene>
    <name evidence="1" type="ORF">DBT_0491</name>
</gene>
<proteinExistence type="predicted"/>
<evidence type="ECO:0000313" key="1">
    <source>
        <dbReference type="EMBL" id="OCC16029.1"/>
    </source>
</evidence>
<dbReference type="Proteomes" id="UP000093080">
    <property type="component" value="Unassembled WGS sequence"/>
</dbReference>
<name>A0A1B9F7W9_9BACT</name>
<dbReference type="STRING" id="1156395.DBT_0491"/>
<evidence type="ECO:0000313" key="2">
    <source>
        <dbReference type="Proteomes" id="UP000093080"/>
    </source>
</evidence>